<organism evidence="1 2">
    <name type="scientific">Bifidobacterium callitrichos</name>
    <dbReference type="NCBI Taxonomy" id="762209"/>
    <lineage>
        <taxon>Bacteria</taxon>
        <taxon>Bacillati</taxon>
        <taxon>Actinomycetota</taxon>
        <taxon>Actinomycetes</taxon>
        <taxon>Bifidobacteriales</taxon>
        <taxon>Bifidobacteriaceae</taxon>
        <taxon>Bifidobacterium</taxon>
    </lineage>
</organism>
<keyword evidence="2" id="KW-1185">Reference proteome</keyword>
<protein>
    <recommendedName>
        <fullName evidence="3">DUF4258 domain-containing protein</fullName>
    </recommendedName>
</protein>
<dbReference type="RefSeq" id="WP_181281182.1">
    <property type="nucleotide sequence ID" value="NZ_NWTX01000008.1"/>
</dbReference>
<sequence length="71" mass="7650">MGGIAVRLTAHAIQQMAARGISQQLVKQVLLNGVKSNANKGTWKYVMGKGKNKITVILSKTTHNVVTAYRG</sequence>
<evidence type="ECO:0000313" key="1">
    <source>
        <dbReference type="EMBL" id="PST46384.1"/>
    </source>
</evidence>
<dbReference type="InterPro" id="IPR025354">
    <property type="entry name" value="DUF4258"/>
</dbReference>
<dbReference type="Proteomes" id="UP000240228">
    <property type="component" value="Unassembled WGS sequence"/>
</dbReference>
<reference evidence="2" key="1">
    <citation type="submission" date="2017-09" db="EMBL/GenBank/DDBJ databases">
        <authorList>
            <person name="Sela D.A."/>
            <person name="Albert K."/>
        </authorList>
    </citation>
    <scope>NUCLEOTIDE SEQUENCE [LARGE SCALE GENOMIC DNA]</scope>
    <source>
        <strain evidence="2">UMA51805</strain>
    </source>
</reference>
<dbReference type="AlphaFoldDB" id="A0A2T3GA71"/>
<proteinExistence type="predicted"/>
<dbReference type="Pfam" id="PF14076">
    <property type="entry name" value="DUF4258"/>
    <property type="match status" value="1"/>
</dbReference>
<evidence type="ECO:0000313" key="2">
    <source>
        <dbReference type="Proteomes" id="UP000240228"/>
    </source>
</evidence>
<gene>
    <name evidence="1" type="ORF">CPA40_05745</name>
</gene>
<name>A0A2T3GA71_9BIFI</name>
<dbReference type="EMBL" id="NWTX01000008">
    <property type="protein sequence ID" value="PST46384.1"/>
    <property type="molecule type" value="Genomic_DNA"/>
</dbReference>
<accession>A0A2T3GA71</accession>
<evidence type="ECO:0008006" key="3">
    <source>
        <dbReference type="Google" id="ProtNLM"/>
    </source>
</evidence>
<reference evidence="1 2" key="2">
    <citation type="submission" date="2018-03" db="EMBL/GenBank/DDBJ databases">
        <title>The comparative genomics of Bifidobacterium callitrichos reflects dietary carbohydrate utilization within the common marmoset gut.</title>
        <authorList>
            <person name="Rani A."/>
        </authorList>
    </citation>
    <scope>NUCLEOTIDE SEQUENCE [LARGE SCALE GENOMIC DNA]</scope>
    <source>
        <strain evidence="1 2">UMA51805</strain>
    </source>
</reference>
<comment type="caution">
    <text evidence="1">The sequence shown here is derived from an EMBL/GenBank/DDBJ whole genome shotgun (WGS) entry which is preliminary data.</text>
</comment>